<dbReference type="InterPro" id="IPR001940">
    <property type="entry name" value="Peptidase_S1C"/>
</dbReference>
<evidence type="ECO:0000256" key="5">
    <source>
        <dbReference type="SAM" id="SignalP"/>
    </source>
</evidence>
<reference evidence="7 8" key="1">
    <citation type="submission" date="2019-08" db="EMBL/GenBank/DDBJ databases">
        <title>100 year-old enigma solved: identification of Planctomyces bekefii, the type genus and species of the phylum Planctomycetes.</title>
        <authorList>
            <person name="Svetlana D.N."/>
            <person name="Overmann J."/>
        </authorList>
    </citation>
    <scope>NUCLEOTIDE SEQUENCE [LARGE SCALE GENOMIC DNA]</scope>
    <source>
        <strain evidence="7">Phe10_nw2017</strain>
    </source>
</reference>
<dbReference type="InterPro" id="IPR043504">
    <property type="entry name" value="Peptidase_S1_PA_chymotrypsin"/>
</dbReference>
<dbReference type="PANTHER" id="PTHR22939">
    <property type="entry name" value="SERINE PROTEASE FAMILY S1C HTRA-RELATED"/>
    <property type="match status" value="1"/>
</dbReference>
<comment type="caution">
    <text evidence="7">The sequence shown here is derived from an EMBL/GenBank/DDBJ whole genome shotgun (WGS) entry which is preliminary data.</text>
</comment>
<keyword evidence="3" id="KW-0378">Hydrolase</keyword>
<feature type="signal peptide" evidence="5">
    <location>
        <begin position="1"/>
        <end position="27"/>
    </location>
</feature>
<keyword evidence="5" id="KW-0732">Signal</keyword>
<evidence type="ECO:0000313" key="8">
    <source>
        <dbReference type="Proteomes" id="UP000321083"/>
    </source>
</evidence>
<evidence type="ECO:0000256" key="2">
    <source>
        <dbReference type="ARBA" id="ARBA00022670"/>
    </source>
</evidence>
<dbReference type="Gene3D" id="2.30.42.10">
    <property type="match status" value="2"/>
</dbReference>
<gene>
    <name evidence="7" type="ORF">E3A20_01410</name>
</gene>
<evidence type="ECO:0000256" key="4">
    <source>
        <dbReference type="SAM" id="MobiDB-lite"/>
    </source>
</evidence>
<dbReference type="EMBL" id="SRHE01000011">
    <property type="protein sequence ID" value="TWW12461.1"/>
    <property type="molecule type" value="Genomic_DNA"/>
</dbReference>
<dbReference type="Gene3D" id="2.40.10.10">
    <property type="entry name" value="Trypsin-like serine proteases"/>
    <property type="match status" value="4"/>
</dbReference>
<dbReference type="InterPro" id="IPR001478">
    <property type="entry name" value="PDZ"/>
</dbReference>
<dbReference type="SUPFAM" id="SSF50494">
    <property type="entry name" value="Trypsin-like serine proteases"/>
    <property type="match status" value="2"/>
</dbReference>
<dbReference type="Pfam" id="PF13365">
    <property type="entry name" value="Trypsin_2"/>
    <property type="match status" value="2"/>
</dbReference>
<keyword evidence="8" id="KW-1185">Reference proteome</keyword>
<feature type="chain" id="PRO_5023150145" evidence="5">
    <location>
        <begin position="28"/>
        <end position="670"/>
    </location>
</feature>
<name>A0A5C6MDB3_9PLAN</name>
<proteinExistence type="inferred from homology"/>
<comment type="similarity">
    <text evidence="1">Belongs to the peptidase S1C family.</text>
</comment>
<dbReference type="PANTHER" id="PTHR22939:SF129">
    <property type="entry name" value="SERINE PROTEASE HTRA2, MITOCHONDRIAL"/>
    <property type="match status" value="1"/>
</dbReference>
<evidence type="ECO:0000256" key="3">
    <source>
        <dbReference type="ARBA" id="ARBA00022801"/>
    </source>
</evidence>
<evidence type="ECO:0000313" key="7">
    <source>
        <dbReference type="EMBL" id="TWW12461.1"/>
    </source>
</evidence>
<sequence>MDLRLFRLFRGLVFGLCCLTLTASLSAAWWTEVPAELQQRQQQLLTAYDKARAAVVGVSDGMGVGSGVIVSSDGYVLTASHVVEGGRRRFRRSGGGDPAVIILMPDGTQYRAEILGRNADADAALLRITEPPRGEGGFPHVKMGRTAQTSPGQWCFALGHPGGYRKDREAPLRVGRVLSVGSRTVVSDCAILLGDSGGPLFDLDGQVIGIHSMITSLIIENRHVAIDVFTGDWDRLLAGERWGELRAADNNLAATDFFGVELKWQDFVPTVSEVRAAAPAEKAGIRSGDVLLGVGDGRIADRLDLGTTLALLESNQAVRVRVLRDGVETELSLTTGMKPEGAVREGGRREDAEAEEDDEQRQQEIMEQLSDNRRIGPNEKRDTRVLKLYESLALEHREGVVAIRDNGPLLCLGTVMTEDGYILTKASELSNALRPEIVFPKGGRAPVRELARDYSFDLALLKADGVSLQPAQFRESPATVGELALIQDPRGRPSIPTVISVRAHEMENSRRAFLGIKPATAENGVRISEIIPGGAAERNGLKADDLILSVGGRDVQTAEQLIVRVRDFQPGDRVGVQFMRGEKIQSMEIVLTPRFTNENPLLPLYDSLETRGQFASVHAGGFPRVLQIDADVYPSKVGGPLLDLQGQALGLVIARADLYPTYSIPAYIIL</sequence>
<dbReference type="Proteomes" id="UP000321083">
    <property type="component" value="Unassembled WGS sequence"/>
</dbReference>
<keyword evidence="2 7" id="KW-0645">Protease</keyword>
<dbReference type="GO" id="GO:0004252">
    <property type="term" value="F:serine-type endopeptidase activity"/>
    <property type="evidence" value="ECO:0007669"/>
    <property type="project" value="InterPro"/>
</dbReference>
<dbReference type="SMART" id="SM00228">
    <property type="entry name" value="PDZ"/>
    <property type="match status" value="2"/>
</dbReference>
<feature type="domain" description="PDZ" evidence="6">
    <location>
        <begin position="500"/>
        <end position="556"/>
    </location>
</feature>
<evidence type="ECO:0000256" key="1">
    <source>
        <dbReference type="ARBA" id="ARBA00010541"/>
    </source>
</evidence>
<organism evidence="7 8">
    <name type="scientific">Planctomyces bekefii</name>
    <dbReference type="NCBI Taxonomy" id="1653850"/>
    <lineage>
        <taxon>Bacteria</taxon>
        <taxon>Pseudomonadati</taxon>
        <taxon>Planctomycetota</taxon>
        <taxon>Planctomycetia</taxon>
        <taxon>Planctomycetales</taxon>
        <taxon>Planctomycetaceae</taxon>
        <taxon>Planctomyces</taxon>
    </lineage>
</organism>
<feature type="compositionally biased region" description="Basic and acidic residues" evidence="4">
    <location>
        <begin position="341"/>
        <end position="351"/>
    </location>
</feature>
<reference evidence="7 8" key="2">
    <citation type="submission" date="2019-08" db="EMBL/GenBank/DDBJ databases">
        <authorList>
            <person name="Henke P."/>
        </authorList>
    </citation>
    <scope>NUCLEOTIDE SEQUENCE [LARGE SCALE GENOMIC DNA]</scope>
    <source>
        <strain evidence="7">Phe10_nw2017</strain>
    </source>
</reference>
<dbReference type="InterPro" id="IPR009003">
    <property type="entry name" value="Peptidase_S1_PA"/>
</dbReference>
<feature type="region of interest" description="Disordered" evidence="4">
    <location>
        <begin position="335"/>
        <end position="361"/>
    </location>
</feature>
<dbReference type="PRINTS" id="PR00834">
    <property type="entry name" value="PROTEASES2C"/>
</dbReference>
<dbReference type="GO" id="GO:0006508">
    <property type="term" value="P:proteolysis"/>
    <property type="evidence" value="ECO:0007669"/>
    <property type="project" value="UniProtKB-KW"/>
</dbReference>
<dbReference type="Pfam" id="PF13180">
    <property type="entry name" value="PDZ_2"/>
    <property type="match status" value="2"/>
</dbReference>
<dbReference type="InterPro" id="IPR036034">
    <property type="entry name" value="PDZ_sf"/>
</dbReference>
<accession>A0A5C6MDB3</accession>
<dbReference type="SUPFAM" id="SSF50156">
    <property type="entry name" value="PDZ domain-like"/>
    <property type="match status" value="2"/>
</dbReference>
<dbReference type="PROSITE" id="PS50106">
    <property type="entry name" value="PDZ"/>
    <property type="match status" value="1"/>
</dbReference>
<dbReference type="AlphaFoldDB" id="A0A5C6MDB3"/>
<evidence type="ECO:0000259" key="6">
    <source>
        <dbReference type="PROSITE" id="PS50106"/>
    </source>
</evidence>
<protein>
    <submittedName>
        <fullName evidence="7">Serine protease</fullName>
    </submittedName>
</protein>